<reference evidence="1" key="1">
    <citation type="submission" date="2021-01" db="EMBL/GenBank/DDBJ databases">
        <authorList>
            <consortium name="Genoscope - CEA"/>
            <person name="William W."/>
        </authorList>
    </citation>
    <scope>NUCLEOTIDE SEQUENCE</scope>
</reference>
<organism evidence="1">
    <name type="scientific">Brassica napus</name>
    <name type="common">Rape</name>
    <dbReference type="NCBI Taxonomy" id="3708"/>
    <lineage>
        <taxon>Eukaryota</taxon>
        <taxon>Viridiplantae</taxon>
        <taxon>Streptophyta</taxon>
        <taxon>Embryophyta</taxon>
        <taxon>Tracheophyta</taxon>
        <taxon>Spermatophyta</taxon>
        <taxon>Magnoliopsida</taxon>
        <taxon>eudicotyledons</taxon>
        <taxon>Gunneridae</taxon>
        <taxon>Pentapetalae</taxon>
        <taxon>rosids</taxon>
        <taxon>malvids</taxon>
        <taxon>Brassicales</taxon>
        <taxon>Brassicaceae</taxon>
        <taxon>Brassiceae</taxon>
        <taxon>Brassica</taxon>
    </lineage>
</organism>
<evidence type="ECO:0000313" key="1">
    <source>
        <dbReference type="EMBL" id="CAF1706144.1"/>
    </source>
</evidence>
<accession>A0A816IBE6</accession>
<dbReference type="AlphaFoldDB" id="A0A816IBE6"/>
<gene>
    <name evidence="1" type="ORF">DARMORV10_C03P56170.1</name>
</gene>
<dbReference type="EMBL" id="HG994367">
    <property type="protein sequence ID" value="CAF1706144.1"/>
    <property type="molecule type" value="Genomic_DNA"/>
</dbReference>
<sequence length="63" mass="7141">MFSRGSNYPEPSLLVDMMNLCHHFISLLDSIQLVSFFPATRSFSSLENRSSLTAYHPSSSLSW</sequence>
<name>A0A816IBE6_BRANA</name>
<dbReference type="Proteomes" id="UP001295469">
    <property type="component" value="Chromosome C03"/>
</dbReference>
<protein>
    <submittedName>
        <fullName evidence="1">(rape) hypothetical protein</fullName>
    </submittedName>
</protein>
<proteinExistence type="predicted"/>